<reference evidence="2" key="1">
    <citation type="submission" date="2023-03" db="EMBL/GenBank/DDBJ databases">
        <title>Massive genome expansion in bonnet fungi (Mycena s.s.) driven by repeated elements and novel gene families across ecological guilds.</title>
        <authorList>
            <consortium name="Lawrence Berkeley National Laboratory"/>
            <person name="Harder C.B."/>
            <person name="Miyauchi S."/>
            <person name="Viragh M."/>
            <person name="Kuo A."/>
            <person name="Thoen E."/>
            <person name="Andreopoulos B."/>
            <person name="Lu D."/>
            <person name="Skrede I."/>
            <person name="Drula E."/>
            <person name="Henrissat B."/>
            <person name="Morin E."/>
            <person name="Kohler A."/>
            <person name="Barry K."/>
            <person name="LaButti K."/>
            <person name="Morin E."/>
            <person name="Salamov A."/>
            <person name="Lipzen A."/>
            <person name="Mereny Z."/>
            <person name="Hegedus B."/>
            <person name="Baldrian P."/>
            <person name="Stursova M."/>
            <person name="Weitz H."/>
            <person name="Taylor A."/>
            <person name="Grigoriev I.V."/>
            <person name="Nagy L.G."/>
            <person name="Martin F."/>
            <person name="Kauserud H."/>
        </authorList>
    </citation>
    <scope>NUCLEOTIDE SEQUENCE</scope>
    <source>
        <strain evidence="2">9144</strain>
    </source>
</reference>
<organism evidence="2 3">
    <name type="scientific">Mycena pura</name>
    <dbReference type="NCBI Taxonomy" id="153505"/>
    <lineage>
        <taxon>Eukaryota</taxon>
        <taxon>Fungi</taxon>
        <taxon>Dikarya</taxon>
        <taxon>Basidiomycota</taxon>
        <taxon>Agaricomycotina</taxon>
        <taxon>Agaricomycetes</taxon>
        <taxon>Agaricomycetidae</taxon>
        <taxon>Agaricales</taxon>
        <taxon>Marasmiineae</taxon>
        <taxon>Mycenaceae</taxon>
        <taxon>Mycena</taxon>
    </lineage>
</organism>
<keyword evidence="3" id="KW-1185">Reference proteome</keyword>
<feature type="compositionally biased region" description="Polar residues" evidence="1">
    <location>
        <begin position="82"/>
        <end position="96"/>
    </location>
</feature>
<proteinExistence type="predicted"/>
<protein>
    <submittedName>
        <fullName evidence="2">Uncharacterized protein</fullName>
    </submittedName>
</protein>
<evidence type="ECO:0000256" key="1">
    <source>
        <dbReference type="SAM" id="MobiDB-lite"/>
    </source>
</evidence>
<feature type="region of interest" description="Disordered" evidence="1">
    <location>
        <begin position="256"/>
        <end position="280"/>
    </location>
</feature>
<comment type="caution">
    <text evidence="2">The sequence shown here is derived from an EMBL/GenBank/DDBJ whole genome shotgun (WGS) entry which is preliminary data.</text>
</comment>
<sequence length="408" mass="45093">MQICEYPTEFFPEPIKESTPRTGNKTALIKLVKRQEHKWPGKKFHPSKASVSEIKTNLLDPTYGFTTNKPPVIALHPPKSNRLGSVQHETAQTSDTDPLDVEDNIRSIGLAAVTEIIPVQNPLPVGSNVELLNVRVYVEDHRFDPVQKTVAIFSVPVLDRNNCTLESVRILGREVILGLQRSNNAIEIPSTGSGIVRISFADPEEEGWKIPFVRVHHGEDLMAATFNPEALECSEGGRLKLFIDNLSIPTSTIKTEVEASKPPAIPDPAPSTSTEASLTELEDNTDPAVKFLREKLQIREGYQSFAANRGRVLSNPEAVRGWQFAVDFTKDYHKVKTPVKINKPSIQSALGIGSTWLSNAHTAIEIIGKYGEVAEVADVLQRVDDPATGATALYNFLTEWKQDHPITL</sequence>
<gene>
    <name evidence="2" type="ORF">GGX14DRAFT_575308</name>
</gene>
<evidence type="ECO:0000313" key="2">
    <source>
        <dbReference type="EMBL" id="KAJ7195755.1"/>
    </source>
</evidence>
<name>A0AAD6UZK2_9AGAR</name>
<dbReference type="EMBL" id="JARJCW010000088">
    <property type="protein sequence ID" value="KAJ7195755.1"/>
    <property type="molecule type" value="Genomic_DNA"/>
</dbReference>
<evidence type="ECO:0000313" key="3">
    <source>
        <dbReference type="Proteomes" id="UP001219525"/>
    </source>
</evidence>
<dbReference type="AlphaFoldDB" id="A0AAD6UZK2"/>
<feature type="region of interest" description="Disordered" evidence="1">
    <location>
        <begin position="79"/>
        <end position="99"/>
    </location>
</feature>
<dbReference type="Proteomes" id="UP001219525">
    <property type="component" value="Unassembled WGS sequence"/>
</dbReference>
<accession>A0AAD6UZK2</accession>